<proteinExistence type="inferred from homology"/>
<dbReference type="Proteomes" id="UP000054717">
    <property type="component" value="Unassembled WGS sequence"/>
</dbReference>
<comment type="caution">
    <text evidence="9">The sequence shown here is derived from an EMBL/GenBank/DDBJ whole genome shotgun (WGS) entry which is preliminary data.</text>
</comment>
<accession>A0A158KES6</accession>
<dbReference type="Pfam" id="PF01850">
    <property type="entry name" value="PIN"/>
    <property type="match status" value="1"/>
</dbReference>
<protein>
    <submittedName>
        <fullName evidence="9">Twitching motility protein PilT</fullName>
    </submittedName>
</protein>
<evidence type="ECO:0000259" key="8">
    <source>
        <dbReference type="Pfam" id="PF01850"/>
    </source>
</evidence>
<keyword evidence="3" id="KW-0540">Nuclease</keyword>
<keyword evidence="10" id="KW-1185">Reference proteome</keyword>
<evidence type="ECO:0000313" key="9">
    <source>
        <dbReference type="EMBL" id="SAL78931.1"/>
    </source>
</evidence>
<feature type="domain" description="PIN" evidence="8">
    <location>
        <begin position="2"/>
        <end position="127"/>
    </location>
</feature>
<dbReference type="CDD" id="cd18746">
    <property type="entry name" value="PIN_VapC4-5_FitB-like"/>
    <property type="match status" value="1"/>
</dbReference>
<dbReference type="Gene3D" id="3.40.50.1010">
    <property type="entry name" value="5'-nuclease"/>
    <property type="match status" value="1"/>
</dbReference>
<dbReference type="InterPro" id="IPR050556">
    <property type="entry name" value="Type_II_TA_system_RNase"/>
</dbReference>
<dbReference type="GO" id="GO:0016787">
    <property type="term" value="F:hydrolase activity"/>
    <property type="evidence" value="ECO:0007669"/>
    <property type="project" value="UniProtKB-KW"/>
</dbReference>
<dbReference type="PANTHER" id="PTHR33653:SF1">
    <property type="entry name" value="RIBONUCLEASE VAPC2"/>
    <property type="match status" value="1"/>
</dbReference>
<gene>
    <name evidence="9" type="ORF">AWB66_05945</name>
</gene>
<reference evidence="9" key="1">
    <citation type="submission" date="2016-01" db="EMBL/GenBank/DDBJ databases">
        <authorList>
            <person name="Peeters Charlotte."/>
        </authorList>
    </citation>
    <scope>NUCLEOTIDE SEQUENCE</scope>
    <source>
        <strain evidence="9">LMG 22936</strain>
    </source>
</reference>
<dbReference type="GO" id="GO:0004518">
    <property type="term" value="F:nuclease activity"/>
    <property type="evidence" value="ECO:0007669"/>
    <property type="project" value="UniProtKB-KW"/>
</dbReference>
<evidence type="ECO:0000256" key="5">
    <source>
        <dbReference type="ARBA" id="ARBA00022801"/>
    </source>
</evidence>
<evidence type="ECO:0000256" key="1">
    <source>
        <dbReference type="ARBA" id="ARBA00001946"/>
    </source>
</evidence>
<evidence type="ECO:0000313" key="10">
    <source>
        <dbReference type="Proteomes" id="UP000054717"/>
    </source>
</evidence>
<dbReference type="EMBL" id="FCNZ02000046">
    <property type="protein sequence ID" value="SAL78931.1"/>
    <property type="molecule type" value="Genomic_DNA"/>
</dbReference>
<dbReference type="AlphaFoldDB" id="A0A158KES6"/>
<evidence type="ECO:0000256" key="6">
    <source>
        <dbReference type="ARBA" id="ARBA00022842"/>
    </source>
</evidence>
<evidence type="ECO:0000256" key="4">
    <source>
        <dbReference type="ARBA" id="ARBA00022723"/>
    </source>
</evidence>
<dbReference type="STRING" id="326475.AWB66_05945"/>
<name>A0A158KES6_9BURK</name>
<dbReference type="RefSeq" id="WP_087633647.1">
    <property type="nucleotide sequence ID" value="NZ_FCNZ02000046.1"/>
</dbReference>
<dbReference type="InterPro" id="IPR002716">
    <property type="entry name" value="PIN_dom"/>
</dbReference>
<comment type="similarity">
    <text evidence="7">Belongs to the PINc/VapC protein family.</text>
</comment>
<dbReference type="GO" id="GO:0046872">
    <property type="term" value="F:metal ion binding"/>
    <property type="evidence" value="ECO:0007669"/>
    <property type="project" value="UniProtKB-KW"/>
</dbReference>
<keyword evidence="2" id="KW-1277">Toxin-antitoxin system</keyword>
<sequence length="145" mass="16177">MYLLDTNIVSELRRPSRADGNVLAWAESVPIVEQYLSAVTILEIEQGVLAKTRVDAAQGKVLRQWFDGTVRVHFAGRVIAFDEDEALCCASLHVPNTKSYRDAMIGATALVHGMTVVTRNTDDFRAMKDSSGRTVKLFNPWLHDE</sequence>
<evidence type="ECO:0000256" key="3">
    <source>
        <dbReference type="ARBA" id="ARBA00022722"/>
    </source>
</evidence>
<evidence type="ECO:0000256" key="7">
    <source>
        <dbReference type="ARBA" id="ARBA00038093"/>
    </source>
</evidence>
<keyword evidence="4" id="KW-0479">Metal-binding</keyword>
<dbReference type="InterPro" id="IPR029060">
    <property type="entry name" value="PIN-like_dom_sf"/>
</dbReference>
<evidence type="ECO:0000256" key="2">
    <source>
        <dbReference type="ARBA" id="ARBA00022649"/>
    </source>
</evidence>
<keyword evidence="6" id="KW-0460">Magnesium</keyword>
<dbReference type="SUPFAM" id="SSF88723">
    <property type="entry name" value="PIN domain-like"/>
    <property type="match status" value="1"/>
</dbReference>
<comment type="cofactor">
    <cofactor evidence="1">
        <name>Mg(2+)</name>
        <dbReference type="ChEBI" id="CHEBI:18420"/>
    </cofactor>
</comment>
<organism evidence="9 10">
    <name type="scientific">Caballeronia telluris</name>
    <dbReference type="NCBI Taxonomy" id="326475"/>
    <lineage>
        <taxon>Bacteria</taxon>
        <taxon>Pseudomonadati</taxon>
        <taxon>Pseudomonadota</taxon>
        <taxon>Betaproteobacteria</taxon>
        <taxon>Burkholderiales</taxon>
        <taxon>Burkholderiaceae</taxon>
        <taxon>Caballeronia</taxon>
    </lineage>
</organism>
<dbReference type="PANTHER" id="PTHR33653">
    <property type="entry name" value="RIBONUCLEASE VAPC2"/>
    <property type="match status" value="1"/>
</dbReference>
<keyword evidence="5" id="KW-0378">Hydrolase</keyword>